<keyword evidence="8" id="KW-1185">Reference proteome</keyword>
<keyword evidence="7" id="KW-0547">Nucleotide-binding</keyword>
<evidence type="ECO:0000259" key="4">
    <source>
        <dbReference type="PROSITE" id="PS50966"/>
    </source>
</evidence>
<feature type="domain" description="Helicase C-terminal" evidence="6">
    <location>
        <begin position="954"/>
        <end position="1102"/>
    </location>
</feature>
<dbReference type="GO" id="GO:0005524">
    <property type="term" value="F:ATP binding"/>
    <property type="evidence" value="ECO:0007669"/>
    <property type="project" value="InterPro"/>
</dbReference>
<dbReference type="Gene3D" id="3.40.50.10810">
    <property type="entry name" value="Tandem AAA-ATPase domain"/>
    <property type="match status" value="1"/>
</dbReference>
<dbReference type="SMART" id="SM00487">
    <property type="entry name" value="DEXDc"/>
    <property type="match status" value="1"/>
</dbReference>
<dbReference type="InterPro" id="IPR038718">
    <property type="entry name" value="SNF2-like_sf"/>
</dbReference>
<proteinExistence type="predicted"/>
<dbReference type="SUPFAM" id="SSF52540">
    <property type="entry name" value="P-loop containing nucleoside triphosphate hydrolases"/>
    <property type="match status" value="2"/>
</dbReference>
<keyword evidence="7" id="KW-0347">Helicase</keyword>
<dbReference type="SMART" id="SM00490">
    <property type="entry name" value="HELICc"/>
    <property type="match status" value="1"/>
</dbReference>
<dbReference type="GO" id="GO:0008270">
    <property type="term" value="F:zinc ion binding"/>
    <property type="evidence" value="ECO:0007669"/>
    <property type="project" value="UniProtKB-KW"/>
</dbReference>
<dbReference type="GO" id="GO:0016787">
    <property type="term" value="F:hydrolase activity"/>
    <property type="evidence" value="ECO:0007669"/>
    <property type="project" value="UniProtKB-KW"/>
</dbReference>
<feature type="region of interest" description="Disordered" evidence="3">
    <location>
        <begin position="497"/>
        <end position="528"/>
    </location>
</feature>
<dbReference type="PROSITE" id="PS51192">
    <property type="entry name" value="HELICASE_ATP_BIND_1"/>
    <property type="match status" value="1"/>
</dbReference>
<dbReference type="InterPro" id="IPR014001">
    <property type="entry name" value="Helicase_ATP-bd"/>
</dbReference>
<dbReference type="EMBL" id="JACCBE010000001">
    <property type="protein sequence ID" value="NYD57747.1"/>
    <property type="molecule type" value="Genomic_DNA"/>
</dbReference>
<dbReference type="InterPro" id="IPR049730">
    <property type="entry name" value="SNF2/RAD54-like_C"/>
</dbReference>
<dbReference type="PROSITE" id="PS50966">
    <property type="entry name" value="ZF_SWIM"/>
    <property type="match status" value="1"/>
</dbReference>
<evidence type="ECO:0000313" key="8">
    <source>
        <dbReference type="Proteomes" id="UP000516957"/>
    </source>
</evidence>
<dbReference type="Pfam" id="PF00176">
    <property type="entry name" value="SNF2-rel_dom"/>
    <property type="match status" value="1"/>
</dbReference>
<dbReference type="CDD" id="cd18793">
    <property type="entry name" value="SF2_C_SNF"/>
    <property type="match status" value="1"/>
</dbReference>
<feature type="domain" description="SWIM-type" evidence="4">
    <location>
        <begin position="67"/>
        <end position="105"/>
    </location>
</feature>
<dbReference type="InterPro" id="IPR027417">
    <property type="entry name" value="P-loop_NTPase"/>
</dbReference>
<feature type="compositionally biased region" description="Acidic residues" evidence="3">
    <location>
        <begin position="514"/>
        <end position="528"/>
    </location>
</feature>
<dbReference type="Pfam" id="PF00271">
    <property type="entry name" value="Helicase_C"/>
    <property type="match status" value="1"/>
</dbReference>
<dbReference type="AlphaFoldDB" id="A0A7Y9F185"/>
<dbReference type="InterPro" id="IPR001650">
    <property type="entry name" value="Helicase_C-like"/>
</dbReference>
<dbReference type="GO" id="GO:0004386">
    <property type="term" value="F:helicase activity"/>
    <property type="evidence" value="ECO:0007669"/>
    <property type="project" value="UniProtKB-KW"/>
</dbReference>
<keyword evidence="2" id="KW-0863">Zinc-finger</keyword>
<name>A0A7Y9F185_9ACTN</name>
<dbReference type="RefSeq" id="WP_179615464.1">
    <property type="nucleotide sequence ID" value="NZ_CP059163.1"/>
</dbReference>
<keyword evidence="2" id="KW-0479">Metal-binding</keyword>
<dbReference type="Proteomes" id="UP000516957">
    <property type="component" value="Unassembled WGS sequence"/>
</dbReference>
<gene>
    <name evidence="7" type="ORF">BKA08_001985</name>
</gene>
<comment type="caution">
    <text evidence="7">The sequence shown here is derived from an EMBL/GenBank/DDBJ whole genome shotgun (WGS) entry which is preliminary data.</text>
</comment>
<evidence type="ECO:0000256" key="2">
    <source>
        <dbReference type="PROSITE-ProRule" id="PRU00325"/>
    </source>
</evidence>
<dbReference type="PROSITE" id="PS51194">
    <property type="entry name" value="HELICASE_CTER"/>
    <property type="match status" value="1"/>
</dbReference>
<protein>
    <submittedName>
        <fullName evidence="7">Superfamily II DNA or RNA helicase</fullName>
    </submittedName>
</protein>
<evidence type="ECO:0000256" key="3">
    <source>
        <dbReference type="SAM" id="MobiDB-lite"/>
    </source>
</evidence>
<keyword evidence="2" id="KW-0862">Zinc</keyword>
<dbReference type="PANTHER" id="PTHR10799">
    <property type="entry name" value="SNF2/RAD54 HELICASE FAMILY"/>
    <property type="match status" value="1"/>
</dbReference>
<feature type="domain" description="Helicase ATP-binding" evidence="5">
    <location>
        <begin position="669"/>
        <end position="830"/>
    </location>
</feature>
<dbReference type="Gene3D" id="3.40.50.300">
    <property type="entry name" value="P-loop containing nucleotide triphosphate hydrolases"/>
    <property type="match status" value="1"/>
</dbReference>
<evidence type="ECO:0000313" key="7">
    <source>
        <dbReference type="EMBL" id="NYD57747.1"/>
    </source>
</evidence>
<keyword evidence="1" id="KW-0378">Hydrolase</keyword>
<organism evidence="7 8">
    <name type="scientific">Nocardioides marinisabuli</name>
    <dbReference type="NCBI Taxonomy" id="419476"/>
    <lineage>
        <taxon>Bacteria</taxon>
        <taxon>Bacillati</taxon>
        <taxon>Actinomycetota</taxon>
        <taxon>Actinomycetes</taxon>
        <taxon>Propionibacteriales</taxon>
        <taxon>Nocardioidaceae</taxon>
        <taxon>Nocardioides</taxon>
    </lineage>
</organism>
<evidence type="ECO:0000256" key="1">
    <source>
        <dbReference type="ARBA" id="ARBA00022801"/>
    </source>
</evidence>
<evidence type="ECO:0000259" key="5">
    <source>
        <dbReference type="PROSITE" id="PS51192"/>
    </source>
</evidence>
<evidence type="ECO:0000259" key="6">
    <source>
        <dbReference type="PROSITE" id="PS51194"/>
    </source>
</evidence>
<dbReference type="InterPro" id="IPR000330">
    <property type="entry name" value="SNF2_N"/>
</dbReference>
<reference evidence="7 8" key="1">
    <citation type="submission" date="2020-07" db="EMBL/GenBank/DDBJ databases">
        <title>Sequencing the genomes of 1000 actinobacteria strains.</title>
        <authorList>
            <person name="Klenk H.-P."/>
        </authorList>
    </citation>
    <scope>NUCLEOTIDE SEQUENCE [LARGE SCALE GENOMIC DNA]</scope>
    <source>
        <strain evidence="7 8">DSM 18965</strain>
    </source>
</reference>
<keyword evidence="7" id="KW-0067">ATP-binding</keyword>
<dbReference type="InterPro" id="IPR007527">
    <property type="entry name" value="Znf_SWIM"/>
</dbReference>
<accession>A0A7Y9F185</accession>
<sequence>MPTPDPVAAFAPWLSAEGLASVYDPAAVGRARSYARDGSVLRLEVDVVDGEFLTVDGEVAGTGPAAYRTSVSLDLGRGRPAVTSSCSCPVGWECKHGAALLLRLGWTLTPQDADPATAPDDGAADWAGALDTALRDLEASRGDEAGHHALALLLDLHLPRHRGFTGLVAPVVRMRPVRRGASGRWVRGGAAWKDFSPHGVHLGRTQHDPAHVAAVGRLRGEMGMAAYWNVADLPPLADFGPQLWQRLRQARDAGMALVPGDGLGEVRLLDEPVEVVADVTRDGEEPGAASLRFGVRYAEQWWPADRLLLVGDEAHGVVLLDRAPSATTRDATALLAPLAEPVPPALARLVTGGDTTVPPEHLDALVGARLPRLARHLPVVSSDDSISIPAPPTPRLVLVVEWDRRPAAELRWQWRYRVGDADLTCAAGSTARLDGVRDRAAERAELARLTSAGVLAGPGAPPDRGVPTSGVLDLADELARLREAGVEVEEVERPDFRPATGPVEISFGQVGPDDPGDPDDPAAEDDAAAADGATDWLDLSVDVSVDGEQIPLASVLEALTLGDERIVLPSGLHVDATAAELESLRGLVAAAAEVREPTRDGRIGVGGHDLGLWATVGDLAETDTLPAHAQEWVRRAHALRDLTDLPRPEPVGVVSTLRHYQHDGFRWLAFLQDHGLGGVLADDMGLGKTLQVLAAVARARAGGAAPFLVVAPASVVANWARESERHTPGLVVRTITASARKLGTSVAALADGADVVVTTYTLLRLDVDEYAALGWGGLVLDEAQHVKNHLAKTHQAVRRVEAPFRLAVTGTPFENRLMELWSLLALVAPGLYPTVKGFVDHVVRPVEKEGDSAALKRFQQRLRPFLLRRTKDLVAADLPPKQEQLLQVDLGARHRKIYDTHLAREQQKILGLVDDFDRNRVAILSALTRLRQLSLDPALVDAEHDAVGSAKTDVLVEHLLELAAEGHRALVFSQFTGFLRRVRARLDAEGVSYSYLDGRTRKRAEAVEGFRDGESTAFLISLKAGGVGLTLTEADYVFVLDPWWNPAVEAQAVDRAHRIGQTRPVMVYRLVSRDTVEEKVVALKERKAELFAQVVDGDGALGGVIDAADVRALFE</sequence>